<sequence>MKLIELSANKESFKTVPFNKSGLSFIVAKQKNPETSDNGKTYNGVGKSLIILIIHFCLGAKKEHYTSFIEKLPDWVFYLTVEINDEQHVISRKMSEPTKIYFDDEPAMTVDSFYEKIRKLVFSFPVDTQYLTFRNTLPFFIRPLKKSYVDADNPSNFFTEYQKLMVNAFLLGLDTNLVQEKYKLRKEQERVEELEKNIKNDDLLKEFFTQDKDVNLKIIDLEDEIDKLRESREKYEVAEDYYDVKIEADSIEKELAKKHNEIVLLKNQVENITKSLKTSPDLGRDSIEKVYEEVKIVFPENVSKTLHDLESFYSKLTSNRIQKLSEQKQLISKRLEENLGKEEKLKKELDNKMKYLGAHQALDVVIKVSDRLKDLEAQKEKLQNYEELIGNYHKKSLEIKESFIKYAQKTEEYLEELKPIIKEKQEFFRKLAKRFYPNNASGITVYNNEGENQQRYTIEAKIESDNSDGINNVKIFCYDMTMLFKGHGHNVKFSFHDSRLFDGIDEKHKAEIFKVVNKLFNGTDYQYIATVNQNQLNEVKSILTEQEYEEIIEKNTILTLTDEDDSEKLLGIKVDVGYE</sequence>
<evidence type="ECO:0000313" key="4">
    <source>
        <dbReference type="Proteomes" id="UP000093281"/>
    </source>
</evidence>
<reference evidence="4" key="1">
    <citation type="submission" date="2015-05" db="EMBL/GenBank/DDBJ databases">
        <authorList>
            <person name="Rovetto F."/>
            <person name="Cocolin L."/>
            <person name="Illeghems K."/>
            <person name="Van Nieuwerburgh F."/>
            <person name="Houf K."/>
        </authorList>
    </citation>
    <scope>NUCLEOTIDE SEQUENCE [LARGE SCALE GENOMIC DNA]</scope>
    <source>
        <strain evidence="4">DU22</strain>
    </source>
</reference>
<accession>A0A1C0B5A4</accession>
<gene>
    <name evidence="3" type="ORF">AAX29_01747</name>
</gene>
<dbReference type="Pfam" id="PF10088">
    <property type="entry name" value="DUF2326"/>
    <property type="match status" value="1"/>
</dbReference>
<evidence type="ECO:0000256" key="1">
    <source>
        <dbReference type="SAM" id="Coils"/>
    </source>
</evidence>
<protein>
    <recommendedName>
        <fullName evidence="2">DUF2326 domain-containing protein</fullName>
    </recommendedName>
</protein>
<feature type="coiled-coil region" evidence="1">
    <location>
        <begin position="177"/>
        <end position="268"/>
    </location>
</feature>
<dbReference type="EMBL" id="LCUJ01000008">
    <property type="protein sequence ID" value="OCL97896.1"/>
    <property type="molecule type" value="Genomic_DNA"/>
</dbReference>
<organism evidence="3 4">
    <name type="scientific">Aliarcobacter thereius</name>
    <dbReference type="NCBI Taxonomy" id="544718"/>
    <lineage>
        <taxon>Bacteria</taxon>
        <taxon>Pseudomonadati</taxon>
        <taxon>Campylobacterota</taxon>
        <taxon>Epsilonproteobacteria</taxon>
        <taxon>Campylobacterales</taxon>
        <taxon>Arcobacteraceae</taxon>
        <taxon>Aliarcobacter</taxon>
    </lineage>
</organism>
<dbReference type="InterPro" id="IPR018760">
    <property type="entry name" value="DUF2326"/>
</dbReference>
<dbReference type="RefSeq" id="WP_066187069.1">
    <property type="nucleotide sequence ID" value="NZ_LCUJ01000008.1"/>
</dbReference>
<evidence type="ECO:0000259" key="2">
    <source>
        <dbReference type="Pfam" id="PF10088"/>
    </source>
</evidence>
<dbReference type="Proteomes" id="UP000093281">
    <property type="component" value="Unassembled WGS sequence"/>
</dbReference>
<dbReference type="PATRIC" id="fig|544718.51.peg.1719"/>
<feature type="domain" description="DUF2326" evidence="2">
    <location>
        <begin position="432"/>
        <end position="573"/>
    </location>
</feature>
<evidence type="ECO:0000313" key="3">
    <source>
        <dbReference type="EMBL" id="OCL97896.1"/>
    </source>
</evidence>
<proteinExistence type="predicted"/>
<dbReference type="OrthoDB" id="7314834at2"/>
<dbReference type="AlphaFoldDB" id="A0A1C0B5A4"/>
<feature type="coiled-coil region" evidence="1">
    <location>
        <begin position="332"/>
        <end position="395"/>
    </location>
</feature>
<keyword evidence="1" id="KW-0175">Coiled coil</keyword>
<name>A0A1C0B5A4_9BACT</name>
<comment type="caution">
    <text evidence="3">The sequence shown here is derived from an EMBL/GenBank/DDBJ whole genome shotgun (WGS) entry which is preliminary data.</text>
</comment>